<dbReference type="RefSeq" id="WP_171203354.1">
    <property type="nucleotide sequence ID" value="NZ_JABEMA010000157.1"/>
</dbReference>
<evidence type="ECO:0000256" key="4">
    <source>
        <dbReference type="RuleBase" id="RU000363"/>
    </source>
</evidence>
<dbReference type="InterPro" id="IPR002347">
    <property type="entry name" value="SDR_fam"/>
</dbReference>
<proteinExistence type="inferred from homology"/>
<keyword evidence="6" id="KW-1185">Reference proteome</keyword>
<reference evidence="5 6" key="1">
    <citation type="submission" date="2020-05" db="EMBL/GenBank/DDBJ databases">
        <title>MicrobeNet Type strains.</title>
        <authorList>
            <person name="Nicholson A.C."/>
        </authorList>
    </citation>
    <scope>NUCLEOTIDE SEQUENCE [LARGE SCALE GENOMIC DNA]</scope>
    <source>
        <strain evidence="5 6">JCM 14547</strain>
    </source>
</reference>
<dbReference type="PANTHER" id="PTHR43391">
    <property type="entry name" value="RETINOL DEHYDROGENASE-RELATED"/>
    <property type="match status" value="1"/>
</dbReference>
<dbReference type="SUPFAM" id="SSF51735">
    <property type="entry name" value="NAD(P)-binding Rossmann-fold domains"/>
    <property type="match status" value="1"/>
</dbReference>
<gene>
    <name evidence="5" type="ORF">HLB09_10660</name>
</gene>
<evidence type="ECO:0000256" key="3">
    <source>
        <dbReference type="ARBA" id="ARBA00023002"/>
    </source>
</evidence>
<organism evidence="5 6">
    <name type="scientific">Pseudokineococcus marinus</name>
    <dbReference type="NCBI Taxonomy" id="351215"/>
    <lineage>
        <taxon>Bacteria</taxon>
        <taxon>Bacillati</taxon>
        <taxon>Actinomycetota</taxon>
        <taxon>Actinomycetes</taxon>
        <taxon>Kineosporiales</taxon>
        <taxon>Kineosporiaceae</taxon>
        <taxon>Pseudokineococcus</taxon>
    </lineage>
</organism>
<comment type="caution">
    <text evidence="5">The sequence shown here is derived from an EMBL/GenBank/DDBJ whole genome shotgun (WGS) entry which is preliminary data.</text>
</comment>
<evidence type="ECO:0000256" key="2">
    <source>
        <dbReference type="ARBA" id="ARBA00022857"/>
    </source>
</evidence>
<name>A0A849BSW1_9ACTN</name>
<dbReference type="PRINTS" id="PR00080">
    <property type="entry name" value="SDRFAMILY"/>
</dbReference>
<evidence type="ECO:0000313" key="6">
    <source>
        <dbReference type="Proteomes" id="UP000555552"/>
    </source>
</evidence>
<dbReference type="Gene3D" id="3.40.50.720">
    <property type="entry name" value="NAD(P)-binding Rossmann-like Domain"/>
    <property type="match status" value="1"/>
</dbReference>
<comment type="similarity">
    <text evidence="1 4">Belongs to the short-chain dehydrogenases/reductases (SDR) family.</text>
</comment>
<dbReference type="AlphaFoldDB" id="A0A849BSW1"/>
<dbReference type="GO" id="GO:0016491">
    <property type="term" value="F:oxidoreductase activity"/>
    <property type="evidence" value="ECO:0007669"/>
    <property type="project" value="UniProtKB-KW"/>
</dbReference>
<accession>A0A849BSW1</accession>
<protein>
    <submittedName>
        <fullName evidence="5">SDR family NAD(P)-dependent oxidoreductase</fullName>
    </submittedName>
</protein>
<evidence type="ECO:0000256" key="1">
    <source>
        <dbReference type="ARBA" id="ARBA00006484"/>
    </source>
</evidence>
<sequence>RPDVLEETAAAIGPAASALPVDVRDADAVAGARAEVLERHGRLDGLVLAAGANTPRRRWADQDIATFHDVVATNLGAVATVLDAALPDLRRSAGVVVVVSSVAGWAHRDSAGVAYSASKTAVGSLVRSLNAEEARHGVRACHLCPGDVATDFLDLRPEVPDAAARARMLTPDDVAAAIQHVLDAPPHVRVDELVITPAG</sequence>
<evidence type="ECO:0000313" key="5">
    <source>
        <dbReference type="EMBL" id="NNH23544.1"/>
    </source>
</evidence>
<dbReference type="CDD" id="cd05233">
    <property type="entry name" value="SDR_c"/>
    <property type="match status" value="1"/>
</dbReference>
<dbReference type="GO" id="GO:0005829">
    <property type="term" value="C:cytosol"/>
    <property type="evidence" value="ECO:0007669"/>
    <property type="project" value="TreeGrafter"/>
</dbReference>
<dbReference type="PANTHER" id="PTHR43391:SF14">
    <property type="entry name" value="DEHYDROGENASE_REDUCTASE SDR FAMILY PROTEIN 7-LIKE"/>
    <property type="match status" value="1"/>
</dbReference>
<dbReference type="Pfam" id="PF00106">
    <property type="entry name" value="adh_short"/>
    <property type="match status" value="1"/>
</dbReference>
<dbReference type="Proteomes" id="UP000555552">
    <property type="component" value="Unassembled WGS sequence"/>
</dbReference>
<keyword evidence="2" id="KW-0521">NADP</keyword>
<dbReference type="EMBL" id="JABEMA010000157">
    <property type="protein sequence ID" value="NNH23544.1"/>
    <property type="molecule type" value="Genomic_DNA"/>
</dbReference>
<feature type="non-terminal residue" evidence="5">
    <location>
        <position position="1"/>
    </location>
</feature>
<dbReference type="InterPro" id="IPR036291">
    <property type="entry name" value="NAD(P)-bd_dom_sf"/>
</dbReference>
<keyword evidence="3" id="KW-0560">Oxidoreductase</keyword>
<dbReference type="PRINTS" id="PR00081">
    <property type="entry name" value="GDHRDH"/>
</dbReference>